<gene>
    <name evidence="2" type="ORF">H2200_003095</name>
</gene>
<dbReference type="Proteomes" id="UP001172673">
    <property type="component" value="Unassembled WGS sequence"/>
</dbReference>
<feature type="compositionally biased region" description="Basic and acidic residues" evidence="1">
    <location>
        <begin position="381"/>
        <end position="396"/>
    </location>
</feature>
<feature type="region of interest" description="Disordered" evidence="1">
    <location>
        <begin position="298"/>
        <end position="396"/>
    </location>
</feature>
<dbReference type="EMBL" id="JAPDRK010000004">
    <property type="protein sequence ID" value="KAJ9613154.1"/>
    <property type="molecule type" value="Genomic_DNA"/>
</dbReference>
<feature type="region of interest" description="Disordered" evidence="1">
    <location>
        <begin position="413"/>
        <end position="474"/>
    </location>
</feature>
<keyword evidence="3" id="KW-1185">Reference proteome</keyword>
<feature type="compositionally biased region" description="Polar residues" evidence="1">
    <location>
        <begin position="326"/>
        <end position="346"/>
    </location>
</feature>
<feature type="compositionally biased region" description="Basic and acidic residues" evidence="1">
    <location>
        <begin position="304"/>
        <end position="316"/>
    </location>
</feature>
<name>A0AA38XGT0_9EURO</name>
<dbReference type="AlphaFoldDB" id="A0AA38XGT0"/>
<protein>
    <recommendedName>
        <fullName evidence="4">DhaK domain-containing protein</fullName>
    </recommendedName>
</protein>
<feature type="compositionally biased region" description="Basic and acidic residues" evidence="1">
    <location>
        <begin position="439"/>
        <end position="467"/>
    </location>
</feature>
<sequence>MEIQTPSFLNLPAHYNTKVSDMVQFTFTSSNSNLEPSNSALKETTRSTGPGTLLISKIVDGLINWGGYDEHDIAKVGGLVARNVYSCHSRQVQGEVQGFMTSRSGKEEDEGKGDAKDVPSLAVEFMLRGLLDRTVSPHVHINSNEPVMFINFDDGENGCVTTKQRDMLNYITDIAVTEAQDRWGICPVRVYAGKFIPGEKGASEGEEEGHAVPSFSLTLLNVVNTDIGGPSMPQLLDAPCHAAEWTRMLRKEVWRGLELVSREENADLVEAHIADDASEHSFGSADDDESIGSDADRLLVGSEDVERRGGDIHESETGDGEDNEVQQEASTIDQHQQNEIPTSPQLSDRPETAHGKEKSPEPDHPKEWTDEEEDVAQEIELPERHIKHPSWDRHDDSTSLLDLIRSQASVIAPFGTGTAGHGVPDLEGNVGGAVPAKTGSEDRGARKEGEAGARQEEPAETKSKSSSEDDFVVV</sequence>
<evidence type="ECO:0008006" key="4">
    <source>
        <dbReference type="Google" id="ProtNLM"/>
    </source>
</evidence>
<organism evidence="2 3">
    <name type="scientific">Cladophialophora chaetospira</name>
    <dbReference type="NCBI Taxonomy" id="386627"/>
    <lineage>
        <taxon>Eukaryota</taxon>
        <taxon>Fungi</taxon>
        <taxon>Dikarya</taxon>
        <taxon>Ascomycota</taxon>
        <taxon>Pezizomycotina</taxon>
        <taxon>Eurotiomycetes</taxon>
        <taxon>Chaetothyriomycetidae</taxon>
        <taxon>Chaetothyriales</taxon>
        <taxon>Herpotrichiellaceae</taxon>
        <taxon>Cladophialophora</taxon>
    </lineage>
</organism>
<evidence type="ECO:0000256" key="1">
    <source>
        <dbReference type="SAM" id="MobiDB-lite"/>
    </source>
</evidence>
<evidence type="ECO:0000313" key="2">
    <source>
        <dbReference type="EMBL" id="KAJ9613154.1"/>
    </source>
</evidence>
<accession>A0AA38XGT0</accession>
<comment type="caution">
    <text evidence="2">The sequence shown here is derived from an EMBL/GenBank/DDBJ whole genome shotgun (WGS) entry which is preliminary data.</text>
</comment>
<feature type="region of interest" description="Disordered" evidence="1">
    <location>
        <begin position="96"/>
        <end position="116"/>
    </location>
</feature>
<feature type="compositionally biased region" description="Basic and acidic residues" evidence="1">
    <location>
        <begin position="348"/>
        <end position="368"/>
    </location>
</feature>
<evidence type="ECO:0000313" key="3">
    <source>
        <dbReference type="Proteomes" id="UP001172673"/>
    </source>
</evidence>
<proteinExistence type="predicted"/>
<reference evidence="2" key="1">
    <citation type="submission" date="2022-10" db="EMBL/GenBank/DDBJ databases">
        <title>Culturing micro-colonial fungi from biological soil crusts in the Mojave desert and describing Neophaeococcomyces mojavensis, and introducing the new genera and species Taxawa tesnikishii.</title>
        <authorList>
            <person name="Kurbessoian T."/>
            <person name="Stajich J.E."/>
        </authorList>
    </citation>
    <scope>NUCLEOTIDE SEQUENCE</scope>
    <source>
        <strain evidence="2">TK_41</strain>
    </source>
</reference>